<sequence>MTTELSPPKGHGLVRVAHNLRVHAYRPQDWGAFPATDYWANWGDLTFADAAASDLVANGWLTSGFSHLASSGADFMSGSPTADIGTIGGLNLDAVSDYIISPFIFGDYAHALLAGQILGYMPTSLNMECYARFASGADENETGFGFLEAGVDANALVKGDLMAYISTGGTVFELHSGATEDAGSAEDTDPHQWKIKCKGTTAEWFIDGTSQGTIALQDDLWPVSWGAGTKASSGQNDPVINWVHIWYE</sequence>
<name>A0A0F9JAL2_9ZZZZ</name>
<organism evidence="1">
    <name type="scientific">marine sediment metagenome</name>
    <dbReference type="NCBI Taxonomy" id="412755"/>
    <lineage>
        <taxon>unclassified sequences</taxon>
        <taxon>metagenomes</taxon>
        <taxon>ecological metagenomes</taxon>
    </lineage>
</organism>
<dbReference type="EMBL" id="LAZR01010461">
    <property type="protein sequence ID" value="KKM66814.1"/>
    <property type="molecule type" value="Genomic_DNA"/>
</dbReference>
<proteinExistence type="predicted"/>
<gene>
    <name evidence="1" type="ORF">LCGC14_1477450</name>
</gene>
<dbReference type="AlphaFoldDB" id="A0A0F9JAL2"/>
<evidence type="ECO:0008006" key="2">
    <source>
        <dbReference type="Google" id="ProtNLM"/>
    </source>
</evidence>
<comment type="caution">
    <text evidence="1">The sequence shown here is derived from an EMBL/GenBank/DDBJ whole genome shotgun (WGS) entry which is preliminary data.</text>
</comment>
<evidence type="ECO:0000313" key="1">
    <source>
        <dbReference type="EMBL" id="KKM66814.1"/>
    </source>
</evidence>
<reference evidence="1" key="1">
    <citation type="journal article" date="2015" name="Nature">
        <title>Complex archaea that bridge the gap between prokaryotes and eukaryotes.</title>
        <authorList>
            <person name="Spang A."/>
            <person name="Saw J.H."/>
            <person name="Jorgensen S.L."/>
            <person name="Zaremba-Niedzwiedzka K."/>
            <person name="Martijn J."/>
            <person name="Lind A.E."/>
            <person name="van Eijk R."/>
            <person name="Schleper C."/>
            <person name="Guy L."/>
            <person name="Ettema T.J."/>
        </authorList>
    </citation>
    <scope>NUCLEOTIDE SEQUENCE</scope>
</reference>
<accession>A0A0F9JAL2</accession>
<protein>
    <recommendedName>
        <fullName evidence="2">GH16 domain-containing protein</fullName>
    </recommendedName>
</protein>